<evidence type="ECO:0000313" key="1">
    <source>
        <dbReference type="EMBL" id="OLP87008.1"/>
    </source>
</evidence>
<proteinExistence type="predicted"/>
<reference evidence="1 2" key="1">
    <citation type="submission" date="2016-02" db="EMBL/GenBank/DDBJ databases">
        <title>Genome analysis of coral dinoflagellate symbionts highlights evolutionary adaptations to a symbiotic lifestyle.</title>
        <authorList>
            <person name="Aranda M."/>
            <person name="Li Y."/>
            <person name="Liew Y.J."/>
            <person name="Baumgarten S."/>
            <person name="Simakov O."/>
            <person name="Wilson M."/>
            <person name="Piel J."/>
            <person name="Ashoor H."/>
            <person name="Bougouffa S."/>
            <person name="Bajic V.B."/>
            <person name="Ryu T."/>
            <person name="Ravasi T."/>
            <person name="Bayer T."/>
            <person name="Micklem G."/>
            <person name="Kim H."/>
            <person name="Bhak J."/>
            <person name="Lajeunesse T.C."/>
            <person name="Voolstra C.R."/>
        </authorList>
    </citation>
    <scope>NUCLEOTIDE SEQUENCE [LARGE SCALE GENOMIC DNA]</scope>
    <source>
        <strain evidence="1 2">CCMP2467</strain>
    </source>
</reference>
<dbReference type="EMBL" id="LSRX01000886">
    <property type="protein sequence ID" value="OLP87008.1"/>
    <property type="molecule type" value="Genomic_DNA"/>
</dbReference>
<dbReference type="AlphaFoldDB" id="A0A1Q9CVR6"/>
<accession>A0A1Q9CVR6</accession>
<evidence type="ECO:0000313" key="2">
    <source>
        <dbReference type="Proteomes" id="UP000186817"/>
    </source>
</evidence>
<organism evidence="1 2">
    <name type="scientific">Symbiodinium microadriaticum</name>
    <name type="common">Dinoflagellate</name>
    <name type="synonym">Zooxanthella microadriatica</name>
    <dbReference type="NCBI Taxonomy" id="2951"/>
    <lineage>
        <taxon>Eukaryota</taxon>
        <taxon>Sar</taxon>
        <taxon>Alveolata</taxon>
        <taxon>Dinophyceae</taxon>
        <taxon>Suessiales</taxon>
        <taxon>Symbiodiniaceae</taxon>
        <taxon>Symbiodinium</taxon>
    </lineage>
</organism>
<comment type="caution">
    <text evidence="1">The sequence shown here is derived from an EMBL/GenBank/DDBJ whole genome shotgun (WGS) entry which is preliminary data.</text>
</comment>
<keyword evidence="2" id="KW-1185">Reference proteome</keyword>
<dbReference type="Proteomes" id="UP000186817">
    <property type="component" value="Unassembled WGS sequence"/>
</dbReference>
<name>A0A1Q9CVR6_SYMMI</name>
<sequence>MPLVPCITTDLAGMINVLMHLLAQGPVDRLGCLPDDLPPPLRNHSCDLCCDGISPCSTGWTCGSLLTSMCLFLACWTTSPFTMAVKDVIAAAPSHAFVNIYLVAVRKLLVQA</sequence>
<protein>
    <submittedName>
        <fullName evidence="1">Uncharacterized protein</fullName>
    </submittedName>
</protein>
<gene>
    <name evidence="1" type="ORF">AK812_SmicGene31823</name>
</gene>